<dbReference type="SMART" id="SM00335">
    <property type="entry name" value="ANX"/>
    <property type="match status" value="3"/>
</dbReference>
<evidence type="ECO:0000256" key="3">
    <source>
        <dbReference type="ARBA" id="ARBA00023216"/>
    </source>
</evidence>
<dbReference type="InParanoid" id="A0A674N5Z6"/>
<keyword evidence="6" id="KW-1185">Reference proteome</keyword>
<dbReference type="AlphaFoldDB" id="A0A674N5Z6"/>
<dbReference type="PROSITE" id="PS51897">
    <property type="entry name" value="ANNEXIN_2"/>
    <property type="match status" value="2"/>
</dbReference>
<dbReference type="GO" id="GO:0005634">
    <property type="term" value="C:nucleus"/>
    <property type="evidence" value="ECO:0007669"/>
    <property type="project" value="TreeGrafter"/>
</dbReference>
<comment type="similarity">
    <text evidence="1 4">Belongs to the annexin family.</text>
</comment>
<dbReference type="InterPro" id="IPR018502">
    <property type="entry name" value="Annexin_repeat"/>
</dbReference>
<dbReference type="GO" id="GO:0005886">
    <property type="term" value="C:plasma membrane"/>
    <property type="evidence" value="ECO:0007669"/>
    <property type="project" value="TreeGrafter"/>
</dbReference>
<dbReference type="GO" id="GO:0012506">
    <property type="term" value="C:vesicle membrane"/>
    <property type="evidence" value="ECO:0007669"/>
    <property type="project" value="TreeGrafter"/>
</dbReference>
<keyword evidence="3 4" id="KW-0041">Annexin</keyword>
<dbReference type="Ensembl" id="ENSTRUT00000077334.1">
    <property type="protein sequence ID" value="ENSTRUP00000068700.1"/>
    <property type="gene ID" value="ENSTRUG00000004568.3"/>
</dbReference>
<evidence type="ECO:0000313" key="6">
    <source>
        <dbReference type="Proteomes" id="UP000005226"/>
    </source>
</evidence>
<dbReference type="Pfam" id="PF00191">
    <property type="entry name" value="Annexin"/>
    <property type="match status" value="3"/>
</dbReference>
<dbReference type="PROSITE" id="PS00223">
    <property type="entry name" value="ANNEXIN_1"/>
    <property type="match status" value="1"/>
</dbReference>
<accession>A0A674N5Z6</accession>
<dbReference type="PANTHER" id="PTHR10502:SF8">
    <property type="entry name" value="ANNEXIN"/>
    <property type="match status" value="1"/>
</dbReference>
<dbReference type="SUPFAM" id="SSF47874">
    <property type="entry name" value="Annexin"/>
    <property type="match status" value="1"/>
</dbReference>
<dbReference type="GO" id="GO:0005737">
    <property type="term" value="C:cytoplasm"/>
    <property type="evidence" value="ECO:0007669"/>
    <property type="project" value="TreeGrafter"/>
</dbReference>
<evidence type="ECO:0000313" key="5">
    <source>
        <dbReference type="Ensembl" id="ENSTRUP00000068700.1"/>
    </source>
</evidence>
<dbReference type="GO" id="GO:0005544">
    <property type="term" value="F:calcium-dependent phospholipid binding"/>
    <property type="evidence" value="ECO:0007669"/>
    <property type="project" value="UniProtKB-KW"/>
</dbReference>
<dbReference type="Proteomes" id="UP000005226">
    <property type="component" value="Chromosome 12"/>
</dbReference>
<keyword evidence="4" id="KW-0111">Calcium/phospholipid-binding</keyword>
<name>A0A674N5Z6_TAKRU</name>
<dbReference type="InterPro" id="IPR037104">
    <property type="entry name" value="Annexin_sf"/>
</dbReference>
<reference evidence="5" key="2">
    <citation type="submission" date="2025-08" db="UniProtKB">
        <authorList>
            <consortium name="Ensembl"/>
        </authorList>
    </citation>
    <scope>IDENTIFICATION</scope>
</reference>
<dbReference type="Gene3D" id="1.10.220.10">
    <property type="entry name" value="Annexin"/>
    <property type="match status" value="4"/>
</dbReference>
<dbReference type="PANTHER" id="PTHR10502">
    <property type="entry name" value="ANNEXIN"/>
    <property type="match status" value="1"/>
</dbReference>
<organism evidence="5 6">
    <name type="scientific">Takifugu rubripes</name>
    <name type="common">Japanese pufferfish</name>
    <name type="synonym">Fugu rubripes</name>
    <dbReference type="NCBI Taxonomy" id="31033"/>
    <lineage>
        <taxon>Eukaryota</taxon>
        <taxon>Metazoa</taxon>
        <taxon>Chordata</taxon>
        <taxon>Craniata</taxon>
        <taxon>Vertebrata</taxon>
        <taxon>Euteleostomi</taxon>
        <taxon>Actinopterygii</taxon>
        <taxon>Neopterygii</taxon>
        <taxon>Teleostei</taxon>
        <taxon>Neoteleostei</taxon>
        <taxon>Acanthomorphata</taxon>
        <taxon>Eupercaria</taxon>
        <taxon>Tetraodontiformes</taxon>
        <taxon>Tetradontoidea</taxon>
        <taxon>Tetraodontidae</taxon>
        <taxon>Takifugu</taxon>
    </lineage>
</organism>
<comment type="domain">
    <text evidence="4">A pair of annexin repeats may form one binding site for calcium and phospholipid.</text>
</comment>
<dbReference type="FunFam" id="1.10.220.10:FF:000005">
    <property type="entry name" value="Annexin"/>
    <property type="match status" value="1"/>
</dbReference>
<sequence>MPPSKCATRGSSGNRAGVVSVQESCQCRSRVSAGVFPVSRCLTLPVDDLISRANMSWGTLGTVRPFPNFHPERDAVELQAALEKKDTVTLVRILTNRSNAQRQVLAKTFEDITQKDLEGAVKKAVTGDLAALLLSLLMPPQEHDAYRFQQAMAGLGTDEETLIEILSMRSRKQLDDISAAYTFLYKKDLEKELRGETSGDFAKLVVALLHKECVTGSVQRDMETLLIAVNSKKADGKPWIDMLTSRDPEHLKKVLAELEVECGQNVDHIFEKRFSGDFRLGLKVLAQCIQSPYAYLAKRLTNTKSSVLQGIMVSHSEEDLLCIRVAYLKLTGASLYTSLQKQFKGDHLQALLAVCRSED</sequence>
<dbReference type="InterPro" id="IPR018252">
    <property type="entry name" value="Annexin_repeat_CS"/>
</dbReference>
<gene>
    <name evidence="5" type="primary">anxa14</name>
</gene>
<protein>
    <recommendedName>
        <fullName evidence="4">Annexin</fullName>
    </recommendedName>
</protein>
<evidence type="ECO:0000256" key="2">
    <source>
        <dbReference type="ARBA" id="ARBA00022737"/>
    </source>
</evidence>
<proteinExistence type="inferred from homology"/>
<dbReference type="InterPro" id="IPR001464">
    <property type="entry name" value="Annexin"/>
</dbReference>
<keyword evidence="2 4" id="KW-0677">Repeat</keyword>
<dbReference type="GeneTree" id="ENSGT00940000166692"/>
<dbReference type="GO" id="GO:0005509">
    <property type="term" value="F:calcium ion binding"/>
    <property type="evidence" value="ECO:0007669"/>
    <property type="project" value="InterPro"/>
</dbReference>
<evidence type="ECO:0000256" key="4">
    <source>
        <dbReference type="RuleBase" id="RU003540"/>
    </source>
</evidence>
<evidence type="ECO:0000256" key="1">
    <source>
        <dbReference type="ARBA" id="ARBA00007831"/>
    </source>
</evidence>
<reference evidence="5 6" key="1">
    <citation type="journal article" date="2011" name="Genome Biol. Evol.">
        <title>Integration of the genetic map and genome assembly of fugu facilitates insights into distinct features of genome evolution in teleosts and mammals.</title>
        <authorList>
            <person name="Kai W."/>
            <person name="Kikuchi K."/>
            <person name="Tohari S."/>
            <person name="Chew A.K."/>
            <person name="Tay A."/>
            <person name="Fujiwara A."/>
            <person name="Hosoya S."/>
            <person name="Suetake H."/>
            <person name="Naruse K."/>
            <person name="Brenner S."/>
            <person name="Suzuki Y."/>
            <person name="Venkatesh B."/>
        </authorList>
    </citation>
    <scope>NUCLEOTIDE SEQUENCE [LARGE SCALE GENOMIC DNA]</scope>
</reference>
<keyword evidence="4" id="KW-0106">Calcium</keyword>
<dbReference type="GO" id="GO:0001786">
    <property type="term" value="F:phosphatidylserine binding"/>
    <property type="evidence" value="ECO:0007669"/>
    <property type="project" value="TreeGrafter"/>
</dbReference>
<dbReference type="PRINTS" id="PR00196">
    <property type="entry name" value="ANNEXIN"/>
</dbReference>
<reference evidence="5" key="3">
    <citation type="submission" date="2025-09" db="UniProtKB">
        <authorList>
            <consortium name="Ensembl"/>
        </authorList>
    </citation>
    <scope>IDENTIFICATION</scope>
</reference>